<feature type="repeat" description="ANK" evidence="7">
    <location>
        <begin position="389"/>
        <end position="421"/>
    </location>
</feature>
<keyword evidence="3" id="KW-0378">Hydrolase</keyword>
<dbReference type="SMART" id="SM00248">
    <property type="entry name" value="ANK"/>
    <property type="match status" value="3"/>
</dbReference>
<feature type="repeat" description="ANK" evidence="7">
    <location>
        <begin position="488"/>
        <end position="520"/>
    </location>
</feature>
<evidence type="ECO:0000313" key="12">
    <source>
        <dbReference type="EMBL" id="KAF0312820.1"/>
    </source>
</evidence>
<dbReference type="InterPro" id="IPR002110">
    <property type="entry name" value="Ankyrin_rpt"/>
</dbReference>
<dbReference type="AlphaFoldDB" id="A0A6A4X9E0"/>
<evidence type="ECO:0000256" key="7">
    <source>
        <dbReference type="PROSITE-ProRule" id="PRU00023"/>
    </source>
</evidence>
<dbReference type="InterPro" id="IPR006033">
    <property type="entry name" value="AsnA_fam"/>
</dbReference>
<dbReference type="InterPro" id="IPR027474">
    <property type="entry name" value="L-asparaginase_N"/>
</dbReference>
<feature type="repeat" description="ANK" evidence="7">
    <location>
        <begin position="422"/>
        <end position="454"/>
    </location>
</feature>
<evidence type="ECO:0000256" key="1">
    <source>
        <dbReference type="ARBA" id="ARBA00012920"/>
    </source>
</evidence>
<dbReference type="PANTHER" id="PTHR11707:SF28">
    <property type="entry name" value="60 KDA LYSOPHOSPHOLIPASE"/>
    <property type="match status" value="1"/>
</dbReference>
<comment type="similarity">
    <text evidence="5">In the N-terminal section; belongs to the asparaginase 1 family.</text>
</comment>
<dbReference type="PIRSF" id="PIRSF001220">
    <property type="entry name" value="L-ASNase_gatD"/>
    <property type="match status" value="1"/>
</dbReference>
<dbReference type="FunFam" id="3.40.50.1170:FF:000003">
    <property type="entry name" value="60 kDa lysophospholipase"/>
    <property type="match status" value="1"/>
</dbReference>
<dbReference type="OrthoDB" id="542841at2759"/>
<dbReference type="GO" id="GO:0004067">
    <property type="term" value="F:asparaginase activity"/>
    <property type="evidence" value="ECO:0007669"/>
    <property type="project" value="UniProtKB-UniRule"/>
</dbReference>
<keyword evidence="2" id="KW-0677">Repeat</keyword>
<keyword evidence="13" id="KW-1185">Reference proteome</keyword>
<reference evidence="12 13" key="1">
    <citation type="submission" date="2019-07" db="EMBL/GenBank/DDBJ databases">
        <title>Draft genome assembly of a fouling barnacle, Amphibalanus amphitrite (Darwin, 1854): The first reference genome for Thecostraca.</title>
        <authorList>
            <person name="Kim W."/>
        </authorList>
    </citation>
    <scope>NUCLEOTIDE SEQUENCE [LARGE SCALE GENOMIC DNA]</scope>
    <source>
        <strain evidence="12">SNU_AA5</strain>
        <tissue evidence="12">Soma without cirri and trophi</tissue>
    </source>
</reference>
<protein>
    <recommendedName>
        <fullName evidence="1">asparaginase</fullName>
        <ecNumber evidence="1">3.5.1.1</ecNumber>
    </recommendedName>
</protein>
<feature type="binding site" evidence="6">
    <location>
        <position position="44"/>
    </location>
    <ligand>
        <name>substrate</name>
    </ligand>
</feature>
<evidence type="ECO:0000256" key="5">
    <source>
        <dbReference type="ARBA" id="ARBA00061199"/>
    </source>
</evidence>
<dbReference type="EC" id="3.5.1.1" evidence="1"/>
<dbReference type="PRINTS" id="PR01415">
    <property type="entry name" value="ANKYRIN"/>
</dbReference>
<evidence type="ECO:0000256" key="8">
    <source>
        <dbReference type="PROSITE-ProRule" id="PRU10100"/>
    </source>
</evidence>
<comment type="caution">
    <text evidence="12">The sequence shown here is derived from an EMBL/GenBank/DDBJ whole genome shotgun (WGS) entry which is preliminary data.</text>
</comment>
<name>A0A6A4X9E0_AMPAM</name>
<dbReference type="PIRSF" id="PIRSF500176">
    <property type="entry name" value="L_ASNase"/>
    <property type="match status" value="1"/>
</dbReference>
<dbReference type="FunFam" id="3.40.50.40:FF:000001">
    <property type="entry name" value="L-asparaginase 1"/>
    <property type="match status" value="1"/>
</dbReference>
<dbReference type="Pfam" id="PF00710">
    <property type="entry name" value="Asparaginase"/>
    <property type="match status" value="1"/>
</dbReference>
<dbReference type="PROSITE" id="PS51732">
    <property type="entry name" value="ASN_GLN_ASE_3"/>
    <property type="match status" value="1"/>
</dbReference>
<feature type="region of interest" description="Disordered" evidence="9">
    <location>
        <begin position="544"/>
        <end position="569"/>
    </location>
</feature>
<feature type="compositionally biased region" description="Polar residues" evidence="9">
    <location>
        <begin position="595"/>
        <end position="607"/>
    </location>
</feature>
<dbReference type="EMBL" id="VIIS01000134">
    <property type="protein sequence ID" value="KAF0312820.1"/>
    <property type="molecule type" value="Genomic_DNA"/>
</dbReference>
<dbReference type="Gene3D" id="3.40.50.40">
    <property type="match status" value="1"/>
</dbReference>
<dbReference type="PANTHER" id="PTHR11707">
    <property type="entry name" value="L-ASPARAGINASE"/>
    <property type="match status" value="1"/>
</dbReference>
<feature type="region of interest" description="Disordered" evidence="9">
    <location>
        <begin position="585"/>
        <end position="662"/>
    </location>
</feature>
<dbReference type="GO" id="GO:0009066">
    <property type="term" value="P:aspartate family amino acid metabolic process"/>
    <property type="evidence" value="ECO:0007669"/>
    <property type="project" value="UniProtKB-ARBA"/>
</dbReference>
<feature type="domain" description="L-asparaginase N-terminal" evidence="10">
    <location>
        <begin position="33"/>
        <end position="176"/>
    </location>
</feature>
<dbReference type="Pfam" id="PF17763">
    <property type="entry name" value="Asparaginase_C"/>
    <property type="match status" value="1"/>
</dbReference>
<dbReference type="InterPro" id="IPR040919">
    <property type="entry name" value="Asparaginase_C"/>
</dbReference>
<dbReference type="InterPro" id="IPR036770">
    <property type="entry name" value="Ankyrin_rpt-contain_sf"/>
</dbReference>
<dbReference type="InterPro" id="IPR006034">
    <property type="entry name" value="Asparaginase/glutaminase-like"/>
</dbReference>
<gene>
    <name evidence="12" type="primary">ASPG_1</name>
    <name evidence="12" type="ORF">FJT64_016515</name>
</gene>
<dbReference type="Gene3D" id="3.40.50.1170">
    <property type="entry name" value="L-asparaginase, N-terminal domain"/>
    <property type="match status" value="1"/>
</dbReference>
<feature type="binding site" evidence="6">
    <location>
        <begin position="75"/>
        <end position="76"/>
    </location>
    <ligand>
        <name>substrate</name>
    </ligand>
</feature>
<evidence type="ECO:0000256" key="4">
    <source>
        <dbReference type="ARBA" id="ARBA00023043"/>
    </source>
</evidence>
<dbReference type="Gene3D" id="1.25.40.20">
    <property type="entry name" value="Ankyrin repeat-containing domain"/>
    <property type="match status" value="2"/>
</dbReference>
<dbReference type="PROSITE" id="PS00917">
    <property type="entry name" value="ASN_GLN_ASE_2"/>
    <property type="match status" value="1"/>
</dbReference>
<dbReference type="InterPro" id="IPR037152">
    <property type="entry name" value="L-asparaginase_N_sf"/>
</dbReference>
<evidence type="ECO:0000256" key="6">
    <source>
        <dbReference type="PIRSR" id="PIRSR001220-2"/>
    </source>
</evidence>
<dbReference type="InterPro" id="IPR041725">
    <property type="entry name" value="L-asparaginase_I"/>
</dbReference>
<dbReference type="PROSITE" id="PS50088">
    <property type="entry name" value="ANK_REPEAT"/>
    <property type="match status" value="3"/>
</dbReference>
<dbReference type="SUPFAM" id="SSF53774">
    <property type="entry name" value="Glutaminase/Asparaginase"/>
    <property type="match status" value="1"/>
</dbReference>
<evidence type="ECO:0000256" key="3">
    <source>
        <dbReference type="ARBA" id="ARBA00022801"/>
    </source>
</evidence>
<evidence type="ECO:0000256" key="2">
    <source>
        <dbReference type="ARBA" id="ARBA00022737"/>
    </source>
</evidence>
<dbReference type="SMART" id="SM00870">
    <property type="entry name" value="Asparaginase"/>
    <property type="match status" value="1"/>
</dbReference>
<dbReference type="Pfam" id="PF12796">
    <property type="entry name" value="Ank_2"/>
    <property type="match status" value="2"/>
</dbReference>
<keyword evidence="4 7" id="KW-0040">ANK repeat</keyword>
<dbReference type="InterPro" id="IPR036152">
    <property type="entry name" value="Asp/glu_Ase-like_sf"/>
</dbReference>
<evidence type="ECO:0000256" key="9">
    <source>
        <dbReference type="SAM" id="MobiDB-lite"/>
    </source>
</evidence>
<sequence length="662" mass="72033">MHDSEYAEQRFRRADTAALVLPLSSTSTTRVIYTVYEYDPLLDSSNMTMDDWIRIAKDIKQAYHWFDGFVILHGTDTMAYTASALSFMLENLGKTVIVTGSQIPIFETRSDGRDNFLVSLLLAGQFTIPEVSVFFNHELFRGNRTTKLSTDKLNAFGSPNLAPLASVGIDIEVDYKSLFRPTTIAKFEVHSRLCRNVGILRVFPSITTETVKAFLQEPIQGVVLQSYGAGNVPSNRKDLLEALREATQRGIIIVNCTQCSQGSVSTVYETGKSLQDAGVLPGADMTPEAALTKLAYVLTKDSWDHETKRKMVTQNLRGELSADAEVELQDQDLAAAVAQKLQMTSGSELERLRETLYPAMLCTAAETGDIQRVDTIRAFGADVSGTDYDRRTPLHVAASEGNLEMVRHLLHCGASVHVRDRAGATPLHCAVQFQRLDCIRCLVDGGAHLIMAPAQLGEHLCSAAAAGKLSGLEAYHLAQADLGQPDSTGRTALHVAALLGHSDICRMLLSYGVSVTAKDMLGFTPAAYARMAANFDLERLLEVPRGSPQLPRRDSPEDSADSAEGSSGLSSFLSKRFAGQLSKQLSRKTAESLRSLPTSSEAISPQQEARPDSQPGSRRSSRPASRASSGSESHRERRSETELAGSPPTQLNGDRAVENGVH</sequence>
<dbReference type="Proteomes" id="UP000440578">
    <property type="component" value="Unassembled WGS sequence"/>
</dbReference>
<organism evidence="12 13">
    <name type="scientific">Amphibalanus amphitrite</name>
    <name type="common">Striped barnacle</name>
    <name type="synonym">Balanus amphitrite</name>
    <dbReference type="NCBI Taxonomy" id="1232801"/>
    <lineage>
        <taxon>Eukaryota</taxon>
        <taxon>Metazoa</taxon>
        <taxon>Ecdysozoa</taxon>
        <taxon>Arthropoda</taxon>
        <taxon>Crustacea</taxon>
        <taxon>Multicrustacea</taxon>
        <taxon>Cirripedia</taxon>
        <taxon>Thoracica</taxon>
        <taxon>Thoracicalcarea</taxon>
        <taxon>Balanomorpha</taxon>
        <taxon>Balanoidea</taxon>
        <taxon>Balanidae</taxon>
        <taxon>Amphibalaninae</taxon>
        <taxon>Amphibalanus</taxon>
    </lineage>
</organism>
<dbReference type="InterPro" id="IPR027473">
    <property type="entry name" value="L-asparaginase_C"/>
</dbReference>
<evidence type="ECO:0000313" key="13">
    <source>
        <dbReference type="Proteomes" id="UP000440578"/>
    </source>
</evidence>
<accession>A0A6A4X9E0</accession>
<evidence type="ECO:0000259" key="10">
    <source>
        <dbReference type="Pfam" id="PF00710"/>
    </source>
</evidence>
<feature type="active site" evidence="8">
    <location>
        <position position="75"/>
    </location>
</feature>
<dbReference type="PRINTS" id="PR00139">
    <property type="entry name" value="ASNGLNASE"/>
</dbReference>
<dbReference type="PROSITE" id="PS50297">
    <property type="entry name" value="ANK_REP_REGION"/>
    <property type="match status" value="3"/>
</dbReference>
<evidence type="ECO:0000259" key="11">
    <source>
        <dbReference type="Pfam" id="PF17763"/>
    </source>
</evidence>
<dbReference type="CDD" id="cd08963">
    <property type="entry name" value="L-asparaginase_I"/>
    <property type="match status" value="1"/>
</dbReference>
<feature type="compositionally biased region" description="Low complexity" evidence="9">
    <location>
        <begin position="615"/>
        <end position="631"/>
    </location>
</feature>
<feature type="domain" description="Asparaginase/glutaminase C-terminal" evidence="11">
    <location>
        <begin position="196"/>
        <end position="311"/>
    </location>
</feature>
<feature type="compositionally biased region" description="Basic and acidic residues" evidence="9">
    <location>
        <begin position="632"/>
        <end position="641"/>
    </location>
</feature>
<dbReference type="InterPro" id="IPR027475">
    <property type="entry name" value="Asparaginase/glutaminase_AS2"/>
</dbReference>
<dbReference type="NCBIfam" id="TIGR00519">
    <property type="entry name" value="asnASE_I"/>
    <property type="match status" value="1"/>
</dbReference>
<dbReference type="SUPFAM" id="SSF48403">
    <property type="entry name" value="Ankyrin repeat"/>
    <property type="match status" value="1"/>
</dbReference>
<proteinExistence type="inferred from homology"/>